<evidence type="ECO:0000313" key="8">
    <source>
        <dbReference type="Proteomes" id="UP000308730"/>
    </source>
</evidence>
<evidence type="ECO:0000256" key="2">
    <source>
        <dbReference type="ARBA" id="ARBA00022692"/>
    </source>
</evidence>
<keyword evidence="3" id="KW-0256">Endoplasmic reticulum</keyword>
<comment type="caution">
    <text evidence="7">The sequence shown here is derived from an EMBL/GenBank/DDBJ whole genome shotgun (WGS) entry which is preliminary data.</text>
</comment>
<dbReference type="OrthoDB" id="202672at2759"/>
<reference evidence="7 8" key="1">
    <citation type="submission" date="2019-02" db="EMBL/GenBank/DDBJ databases">
        <title>Genome sequencing of the rare red list fungi Antrodiella citrinella (Flaviporus citrinellus).</title>
        <authorList>
            <person name="Buettner E."/>
            <person name="Kellner H."/>
        </authorList>
    </citation>
    <scope>NUCLEOTIDE SEQUENCE [LARGE SCALE GENOMIC DNA]</scope>
    <source>
        <strain evidence="7 8">DSM 108506</strain>
    </source>
</reference>
<dbReference type="Proteomes" id="UP000308730">
    <property type="component" value="Unassembled WGS sequence"/>
</dbReference>
<dbReference type="InterPro" id="IPR024512">
    <property type="entry name" value="Ser_palmitoyltrfase_ssu-like"/>
</dbReference>
<evidence type="ECO:0000256" key="5">
    <source>
        <dbReference type="ARBA" id="ARBA00023136"/>
    </source>
</evidence>
<evidence type="ECO:0000256" key="3">
    <source>
        <dbReference type="ARBA" id="ARBA00022824"/>
    </source>
</evidence>
<keyword evidence="8" id="KW-1185">Reference proteome</keyword>
<keyword evidence="5 6" id="KW-0472">Membrane</keyword>
<name>A0A4S4M6E8_9APHY</name>
<feature type="transmembrane region" description="Helical" evidence="6">
    <location>
        <begin position="62"/>
        <end position="83"/>
    </location>
</feature>
<evidence type="ECO:0000313" key="7">
    <source>
        <dbReference type="EMBL" id="THH20822.1"/>
    </source>
</evidence>
<keyword evidence="2 6" id="KW-0812">Transmembrane</keyword>
<gene>
    <name evidence="7" type="ORF">EUX98_g8506</name>
</gene>
<evidence type="ECO:0000256" key="1">
    <source>
        <dbReference type="ARBA" id="ARBA00004477"/>
    </source>
</evidence>
<dbReference type="EMBL" id="SGPM01000475">
    <property type="protein sequence ID" value="THH20822.1"/>
    <property type="molecule type" value="Genomic_DNA"/>
</dbReference>
<proteinExistence type="predicted"/>
<dbReference type="Pfam" id="PF11779">
    <property type="entry name" value="SPT_ssu-like"/>
    <property type="match status" value="1"/>
</dbReference>
<dbReference type="AlphaFoldDB" id="A0A4S4M6E8"/>
<organism evidence="7 8">
    <name type="scientific">Antrodiella citrinella</name>
    <dbReference type="NCBI Taxonomy" id="2447956"/>
    <lineage>
        <taxon>Eukaryota</taxon>
        <taxon>Fungi</taxon>
        <taxon>Dikarya</taxon>
        <taxon>Basidiomycota</taxon>
        <taxon>Agaricomycotina</taxon>
        <taxon>Agaricomycetes</taxon>
        <taxon>Polyporales</taxon>
        <taxon>Steccherinaceae</taxon>
        <taxon>Antrodiella</taxon>
    </lineage>
</organism>
<evidence type="ECO:0000256" key="4">
    <source>
        <dbReference type="ARBA" id="ARBA00022989"/>
    </source>
</evidence>
<protein>
    <submittedName>
        <fullName evidence="7">Uncharacterized protein</fullName>
    </submittedName>
</protein>
<sequence length="129" mass="14785">MTTTHVYSAAEWKRQPTTAEVIFGLELPYRAPDNFIGSLLWRWRLWFEATFALSMLQPWEKVLIMFIVNSVLVLLVTGILLYFPSHLVTMSKRVMYYLLGTEAADIGFSESLSRLASNVGWRSHVAAEL</sequence>
<dbReference type="GO" id="GO:0005789">
    <property type="term" value="C:endoplasmic reticulum membrane"/>
    <property type="evidence" value="ECO:0007669"/>
    <property type="project" value="UniProtKB-SubCell"/>
</dbReference>
<evidence type="ECO:0000256" key="6">
    <source>
        <dbReference type="SAM" id="Phobius"/>
    </source>
</evidence>
<comment type="subcellular location">
    <subcellularLocation>
        <location evidence="1">Endoplasmic reticulum membrane</location>
        <topology evidence="1">Multi-pass membrane protein</topology>
    </subcellularLocation>
</comment>
<accession>A0A4S4M6E8</accession>
<keyword evidence="4 6" id="KW-1133">Transmembrane helix</keyword>